<keyword evidence="3" id="KW-1185">Reference proteome</keyword>
<name>A0AAN9HZZ9_CLITE</name>
<proteinExistence type="predicted"/>
<dbReference type="Pfam" id="PF07795">
    <property type="entry name" value="DUF1635"/>
    <property type="match status" value="1"/>
</dbReference>
<dbReference type="EMBL" id="JAYKXN010000008">
    <property type="protein sequence ID" value="KAK7262418.1"/>
    <property type="molecule type" value="Genomic_DNA"/>
</dbReference>
<dbReference type="PANTHER" id="PTHR33431">
    <property type="entry name" value="ENABLED-LIKE PROTEIN (DUF1635)"/>
    <property type="match status" value="1"/>
</dbReference>
<dbReference type="PANTHER" id="PTHR33431:SF12">
    <property type="entry name" value="HIGH MOBILITY GROUP BOX PROTEIN, PUTATIVE (DUF1635)-RELATED"/>
    <property type="match status" value="1"/>
</dbReference>
<evidence type="ECO:0000313" key="2">
    <source>
        <dbReference type="EMBL" id="KAK7262418.1"/>
    </source>
</evidence>
<feature type="coiled-coil region" evidence="1">
    <location>
        <begin position="14"/>
        <end position="62"/>
    </location>
</feature>
<protein>
    <submittedName>
        <fullName evidence="2">Uncharacterized protein</fullName>
    </submittedName>
</protein>
<gene>
    <name evidence="2" type="ORF">RJT34_29991</name>
</gene>
<dbReference type="Proteomes" id="UP001359559">
    <property type="component" value="Unassembled WGS sequence"/>
</dbReference>
<reference evidence="2 3" key="1">
    <citation type="submission" date="2024-01" db="EMBL/GenBank/DDBJ databases">
        <title>The genomes of 5 underutilized Papilionoideae crops provide insights into root nodulation and disease resistance.</title>
        <authorList>
            <person name="Yuan L."/>
        </authorList>
    </citation>
    <scope>NUCLEOTIDE SEQUENCE [LARGE SCALE GENOMIC DNA]</scope>
    <source>
        <strain evidence="2">LY-2023</strain>
        <tissue evidence="2">Leaf</tissue>
    </source>
</reference>
<organism evidence="2 3">
    <name type="scientific">Clitoria ternatea</name>
    <name type="common">Butterfly pea</name>
    <dbReference type="NCBI Taxonomy" id="43366"/>
    <lineage>
        <taxon>Eukaryota</taxon>
        <taxon>Viridiplantae</taxon>
        <taxon>Streptophyta</taxon>
        <taxon>Embryophyta</taxon>
        <taxon>Tracheophyta</taxon>
        <taxon>Spermatophyta</taxon>
        <taxon>Magnoliopsida</taxon>
        <taxon>eudicotyledons</taxon>
        <taxon>Gunneridae</taxon>
        <taxon>Pentapetalae</taxon>
        <taxon>rosids</taxon>
        <taxon>fabids</taxon>
        <taxon>Fabales</taxon>
        <taxon>Fabaceae</taxon>
        <taxon>Papilionoideae</taxon>
        <taxon>50 kb inversion clade</taxon>
        <taxon>NPAAA clade</taxon>
        <taxon>indigoferoid/millettioid clade</taxon>
        <taxon>Phaseoleae</taxon>
        <taxon>Clitoria</taxon>
    </lineage>
</organism>
<keyword evidence="1" id="KW-0175">Coiled coil</keyword>
<comment type="caution">
    <text evidence="2">The sequence shown here is derived from an EMBL/GenBank/DDBJ whole genome shotgun (WGS) entry which is preliminary data.</text>
</comment>
<evidence type="ECO:0000256" key="1">
    <source>
        <dbReference type="SAM" id="Coils"/>
    </source>
</evidence>
<sequence length="291" mass="32462">MEDLDSGFVYHEREQELRQKLVDATLELETMKNVKAELFNLLKMAYQERDEAKCQLQKLMNKLMPSSPNHLQNVFDTQNLLMIPSAKANSSITETDSFSHGSPQVDSFFDTVSSPELTNINAVDLNHSMAYLNQQLVQDFNFSASPLMVPSEKPTSDHDTLIIESIAKERALPPKGKLLQAVIDAGPLLQTMLLAGPLPTWRNPPPLQDIKVPPLAIKKYDATSIEPNNTFSYNGNLLLKPKLPPILSSNYPSACSASMLNFAGSLNDAWQLNATSSDRIQGPLRKRQRQL</sequence>
<accession>A0AAN9HZZ9</accession>
<dbReference type="AlphaFoldDB" id="A0AAN9HZZ9"/>
<dbReference type="InterPro" id="IPR012862">
    <property type="entry name" value="DUF1635"/>
</dbReference>
<evidence type="ECO:0000313" key="3">
    <source>
        <dbReference type="Proteomes" id="UP001359559"/>
    </source>
</evidence>